<dbReference type="SUPFAM" id="SSF144091">
    <property type="entry name" value="Rhomboid-like"/>
    <property type="match status" value="1"/>
</dbReference>
<keyword evidence="4 10" id="KW-0378">Hydrolase</keyword>
<sequence>MNRIATNIWAKHSLGIIYILMIGYLCAYIFPLLIAFLWQIEVPFVRDYLALWQHSYLLAERPWTLLTYSLFHASLLHCFFNAIMLYFVGVLFMNLFTPKRFLSIYVGGVVAGGLLFMLLYAVLPVFAGHDDYLLGASAGIMAPLLFLATYTPSYRIYLFGIFSIPLWTIGALLVLIDLVSIPIGNAGGHIAHLGGALVGFLYALHLKGGFRRLLPKRKAKTAYQGKYPNQATEQRINTILDKISKSGYDSLTKEEKKFLFVASKEED</sequence>
<dbReference type="GO" id="GO:0006508">
    <property type="term" value="P:proteolysis"/>
    <property type="evidence" value="ECO:0007669"/>
    <property type="project" value="UniProtKB-KW"/>
</dbReference>
<feature type="domain" description="Peptidase S54 rhomboid" evidence="8">
    <location>
        <begin position="61"/>
        <end position="205"/>
    </location>
</feature>
<dbReference type="InterPro" id="IPR050925">
    <property type="entry name" value="Rhomboid_protease_S54"/>
</dbReference>
<evidence type="ECO:0000256" key="1">
    <source>
        <dbReference type="ARBA" id="ARBA00004141"/>
    </source>
</evidence>
<keyword evidence="6 7" id="KW-0472">Membrane</keyword>
<dbReference type="Pfam" id="PF01694">
    <property type="entry name" value="Rhomboid"/>
    <property type="match status" value="1"/>
</dbReference>
<feature type="transmembrane region" description="Helical" evidence="7">
    <location>
        <begin position="104"/>
        <end position="126"/>
    </location>
</feature>
<dbReference type="GO" id="GO:0008233">
    <property type="term" value="F:peptidase activity"/>
    <property type="evidence" value="ECO:0007669"/>
    <property type="project" value="UniProtKB-KW"/>
</dbReference>
<evidence type="ECO:0000259" key="9">
    <source>
        <dbReference type="Pfam" id="PF20216"/>
    </source>
</evidence>
<proteinExistence type="inferred from homology"/>
<evidence type="ECO:0000256" key="4">
    <source>
        <dbReference type="ARBA" id="ARBA00022801"/>
    </source>
</evidence>
<name>A0ABU5Z876_9FLAO</name>
<evidence type="ECO:0000313" key="10">
    <source>
        <dbReference type="EMBL" id="MEB3075160.1"/>
    </source>
</evidence>
<dbReference type="RefSeq" id="WP_323983428.1">
    <property type="nucleotide sequence ID" value="NZ_JAYKBW010000008.1"/>
</dbReference>
<comment type="caution">
    <text evidence="10">The sequence shown here is derived from an EMBL/GenBank/DDBJ whole genome shotgun (WGS) entry which is preliminary data.</text>
</comment>
<keyword evidence="11" id="KW-1185">Reference proteome</keyword>
<evidence type="ECO:0000256" key="5">
    <source>
        <dbReference type="ARBA" id="ARBA00022989"/>
    </source>
</evidence>
<comment type="similarity">
    <text evidence="2">Belongs to the peptidase S54 family.</text>
</comment>
<evidence type="ECO:0000313" key="11">
    <source>
        <dbReference type="Proteomes" id="UP001311730"/>
    </source>
</evidence>
<feature type="transmembrane region" description="Helical" evidence="7">
    <location>
        <begin position="157"/>
        <end position="183"/>
    </location>
</feature>
<keyword evidence="10" id="KW-0645">Protease</keyword>
<accession>A0ABU5Z876</accession>
<evidence type="ECO:0000256" key="3">
    <source>
        <dbReference type="ARBA" id="ARBA00022692"/>
    </source>
</evidence>
<organism evidence="10 11">
    <name type="scientific">Capnocytophaga gingivalis</name>
    <dbReference type="NCBI Taxonomy" id="1017"/>
    <lineage>
        <taxon>Bacteria</taxon>
        <taxon>Pseudomonadati</taxon>
        <taxon>Bacteroidota</taxon>
        <taxon>Flavobacteriia</taxon>
        <taxon>Flavobacteriales</taxon>
        <taxon>Flavobacteriaceae</taxon>
        <taxon>Capnocytophaga</taxon>
    </lineage>
</organism>
<evidence type="ECO:0000256" key="7">
    <source>
        <dbReference type="SAM" id="Phobius"/>
    </source>
</evidence>
<dbReference type="Gene3D" id="1.20.1540.10">
    <property type="entry name" value="Rhomboid-like"/>
    <property type="match status" value="1"/>
</dbReference>
<keyword evidence="3 7" id="KW-0812">Transmembrane</keyword>
<dbReference type="Proteomes" id="UP001311730">
    <property type="component" value="Unassembled WGS sequence"/>
</dbReference>
<dbReference type="EMBL" id="JAYKBW010000008">
    <property type="protein sequence ID" value="MEB3075160.1"/>
    <property type="molecule type" value="Genomic_DNA"/>
</dbReference>
<feature type="transmembrane region" description="Helical" evidence="7">
    <location>
        <begin position="12"/>
        <end position="38"/>
    </location>
</feature>
<dbReference type="InterPro" id="IPR046483">
    <property type="entry name" value="DUF6576"/>
</dbReference>
<keyword evidence="5 7" id="KW-1133">Transmembrane helix</keyword>
<reference evidence="10 11" key="1">
    <citation type="submission" date="2023-12" db="EMBL/GenBank/DDBJ databases">
        <title>Genomic sequences of Capnocytophaga and Parvimonas strains.</title>
        <authorList>
            <person name="Watt R.M."/>
            <person name="Wang M."/>
            <person name="Yang T."/>
            <person name="Tong W.M."/>
        </authorList>
    </citation>
    <scope>NUCLEOTIDE SEQUENCE [LARGE SCALE GENOMIC DNA]</scope>
    <source>
        <strain evidence="10 11">CCUG 13096</strain>
    </source>
</reference>
<comment type="subcellular location">
    <subcellularLocation>
        <location evidence="1">Membrane</location>
        <topology evidence="1">Multi-pass membrane protein</topology>
    </subcellularLocation>
</comment>
<feature type="transmembrane region" description="Helical" evidence="7">
    <location>
        <begin position="189"/>
        <end position="210"/>
    </location>
</feature>
<dbReference type="InterPro" id="IPR022764">
    <property type="entry name" value="Peptidase_S54_rhomboid_dom"/>
</dbReference>
<dbReference type="InterPro" id="IPR035952">
    <property type="entry name" value="Rhomboid-like_sf"/>
</dbReference>
<evidence type="ECO:0000259" key="8">
    <source>
        <dbReference type="Pfam" id="PF01694"/>
    </source>
</evidence>
<gene>
    <name evidence="10" type="ORF">VJJ08_07610</name>
</gene>
<evidence type="ECO:0000256" key="6">
    <source>
        <dbReference type="ARBA" id="ARBA00023136"/>
    </source>
</evidence>
<dbReference type="Pfam" id="PF20216">
    <property type="entry name" value="DUF6576"/>
    <property type="match status" value="1"/>
</dbReference>
<evidence type="ECO:0000256" key="2">
    <source>
        <dbReference type="ARBA" id="ARBA00009045"/>
    </source>
</evidence>
<feature type="domain" description="DUF6576" evidence="9">
    <location>
        <begin position="232"/>
        <end position="259"/>
    </location>
</feature>
<dbReference type="PANTHER" id="PTHR43731">
    <property type="entry name" value="RHOMBOID PROTEASE"/>
    <property type="match status" value="1"/>
</dbReference>
<dbReference type="PANTHER" id="PTHR43731:SF14">
    <property type="entry name" value="PRESENILIN-ASSOCIATED RHOMBOID-LIKE PROTEIN, MITOCHONDRIAL"/>
    <property type="match status" value="1"/>
</dbReference>
<feature type="transmembrane region" description="Helical" evidence="7">
    <location>
        <begin position="132"/>
        <end position="150"/>
    </location>
</feature>
<feature type="transmembrane region" description="Helical" evidence="7">
    <location>
        <begin position="70"/>
        <end position="92"/>
    </location>
</feature>
<dbReference type="EC" id="3.4.21.105" evidence="10"/>
<protein>
    <submittedName>
        <fullName evidence="10">Rhomboid family intramembrane serine protease</fullName>
        <ecNumber evidence="10">3.4.21.105</ecNumber>
    </submittedName>
</protein>